<dbReference type="Pfam" id="PF00970">
    <property type="entry name" value="FAD_binding_6"/>
    <property type="match status" value="1"/>
</dbReference>
<dbReference type="InterPro" id="IPR036010">
    <property type="entry name" value="2Fe-2S_ferredoxin-like_sf"/>
</dbReference>
<dbReference type="InterPro" id="IPR017938">
    <property type="entry name" value="Riboflavin_synthase-like_b-brl"/>
</dbReference>
<accession>A0ABS5F8H7</accession>
<feature type="domain" description="FAD-binding FR-type" evidence="2">
    <location>
        <begin position="335"/>
        <end position="437"/>
    </location>
</feature>
<dbReference type="Gene3D" id="3.40.50.80">
    <property type="entry name" value="Nucleotide-binding domain of ferredoxin-NADP reductase (FNR) module"/>
    <property type="match status" value="1"/>
</dbReference>
<reference evidence="4" key="1">
    <citation type="journal article" date="2021" name="Syst. Appl. Microbiol.">
        <title>Roseomonas hellenica sp. nov., isolated from roots of wild-growing Alkanna tinctoria.</title>
        <authorList>
            <person name="Rat A."/>
            <person name="Naranjo H.D."/>
            <person name="Lebbe L."/>
            <person name="Cnockaert M."/>
            <person name="Krigas N."/>
            <person name="Grigoriadou K."/>
            <person name="Maloupa E."/>
            <person name="Willems A."/>
        </authorList>
    </citation>
    <scope>NUCLEOTIDE SEQUENCE [LARGE SCALE GENOMIC DNA]</scope>
    <source>
        <strain evidence="4">LMG 31523</strain>
    </source>
</reference>
<dbReference type="EMBL" id="JAAGBB010000072">
    <property type="protein sequence ID" value="MBR0668871.1"/>
    <property type="molecule type" value="Genomic_DNA"/>
</dbReference>
<evidence type="ECO:0000259" key="1">
    <source>
        <dbReference type="PROSITE" id="PS51085"/>
    </source>
</evidence>
<dbReference type="Proteomes" id="UP001196870">
    <property type="component" value="Unassembled WGS sequence"/>
</dbReference>
<feature type="domain" description="2Fe-2S ferredoxin-type" evidence="1">
    <location>
        <begin position="599"/>
        <end position="687"/>
    </location>
</feature>
<dbReference type="SUPFAM" id="SSF63380">
    <property type="entry name" value="Riboflavin synthase domain-like"/>
    <property type="match status" value="1"/>
</dbReference>
<dbReference type="PROSITE" id="PS51085">
    <property type="entry name" value="2FE2S_FER_2"/>
    <property type="match status" value="1"/>
</dbReference>
<dbReference type="CDD" id="cd06184">
    <property type="entry name" value="flavohem_like_fad_nad_binding"/>
    <property type="match status" value="1"/>
</dbReference>
<organism evidence="3 4">
    <name type="scientific">Plastoroseomonas hellenica</name>
    <dbReference type="NCBI Taxonomy" id="2687306"/>
    <lineage>
        <taxon>Bacteria</taxon>
        <taxon>Pseudomonadati</taxon>
        <taxon>Pseudomonadota</taxon>
        <taxon>Alphaproteobacteria</taxon>
        <taxon>Acetobacterales</taxon>
        <taxon>Acetobacteraceae</taxon>
        <taxon>Plastoroseomonas</taxon>
    </lineage>
</organism>
<dbReference type="CDD" id="cd00207">
    <property type="entry name" value="fer2"/>
    <property type="match status" value="1"/>
</dbReference>
<dbReference type="Pfam" id="PF00111">
    <property type="entry name" value="Fer2"/>
    <property type="match status" value="1"/>
</dbReference>
<dbReference type="PANTHER" id="PTHR42815:SF2">
    <property type="entry name" value="FAD-BINDING, PUTATIVE (AFU_ORTHOLOGUE AFUA_6G07600)-RELATED"/>
    <property type="match status" value="1"/>
</dbReference>
<protein>
    <submittedName>
        <fullName evidence="3">2Fe-2S iron-sulfur cluster binding domain-containing protein</fullName>
    </submittedName>
</protein>
<dbReference type="InterPro" id="IPR012675">
    <property type="entry name" value="Beta-grasp_dom_sf"/>
</dbReference>
<dbReference type="PANTHER" id="PTHR42815">
    <property type="entry name" value="FAD-BINDING, PUTATIVE (AFU_ORTHOLOGUE AFUA_6G07600)-RELATED"/>
    <property type="match status" value="1"/>
</dbReference>
<dbReference type="Gene3D" id="2.40.30.10">
    <property type="entry name" value="Translation factors"/>
    <property type="match status" value="1"/>
</dbReference>
<dbReference type="InterPro" id="IPR008333">
    <property type="entry name" value="Cbr1-like_FAD-bd_dom"/>
</dbReference>
<dbReference type="PROSITE" id="PS51384">
    <property type="entry name" value="FAD_FR"/>
    <property type="match status" value="1"/>
</dbReference>
<dbReference type="InterPro" id="IPR012349">
    <property type="entry name" value="Split_barrel_FMN-bd"/>
</dbReference>
<dbReference type="SUPFAM" id="SSF54292">
    <property type="entry name" value="2Fe-2S ferredoxin-like"/>
    <property type="match status" value="1"/>
</dbReference>
<dbReference type="InterPro" id="IPR001433">
    <property type="entry name" value="OxRdtase_FAD/NAD-bd"/>
</dbReference>
<dbReference type="SUPFAM" id="SSF52343">
    <property type="entry name" value="Ferredoxin reductase-like, C-terminal NADP-linked domain"/>
    <property type="match status" value="1"/>
</dbReference>
<dbReference type="InterPro" id="IPR006058">
    <property type="entry name" value="2Fe2S_fd_BS"/>
</dbReference>
<keyword evidence="4" id="KW-1185">Reference proteome</keyword>
<sequence length="687" mass="74849">MSAQTEQIVASPWHEGELAIQRSVGAAERMDGPGRRFIRRFMPEQHRVFYPMLPFIVLGAVDGNGDVWATMRAEKPGFMQAPDPQTLELRLPRDPADPADAGMEDGDAIGMLGIQLETRRRNRLNGNIRRSSERAFTVQVDQSFGNCPRYIHLRDFAFARGPDVPPGRPAIQLDGLDRRARDMIAAADSFFVASYVDHGAGGRQVDVSHRGGKAGFVRIGPDDVLTIPDFDGNLFFNTLGNFVVNPKAGLLLVDFATGDMLQMAGRAEVILDSPEIAAFRGAERLWRFAPEKVVHRPAGMPLRWTFTEAGRSPNSLMTGSWREADDRLRAVALAGQWRPFRITRIIDESTTIRSLHLEPMDGAGVIAHQAGQHLPIRVTLPGETEPRQRRYTLSAPASAGGYRISVKRLGLVSTHLHGFKEGDVIDVRAPAGGFTIDAAERRPAVLLAAGVGITPLIAMLRHVVDEGKRTRHMRPTWLFQSARTVGERPFDQEIAALVEAGEGKLRVVRTLSSPDGAVAGRDYDAAGHVDITLLQSHLPFGQYDFYLCGPAPFMQSLYDDLRGMDVADARIHAEAFGPSSLKRRADAGEEAALKAPASASVHVLFTESGKEARWEPGTGTLLELAEARGLSPDFNCRSGSCGTCRTPILEGAVTYRSKPSFPVAEGEALICSAIPAEDAAGKLHLSL</sequence>
<dbReference type="PRINTS" id="PR00410">
    <property type="entry name" value="PHEHYDRXLASE"/>
</dbReference>
<evidence type="ECO:0000313" key="3">
    <source>
        <dbReference type="EMBL" id="MBR0668871.1"/>
    </source>
</evidence>
<dbReference type="Gene3D" id="2.30.110.10">
    <property type="entry name" value="Electron Transport, Fmn-binding Protein, Chain A"/>
    <property type="match status" value="1"/>
</dbReference>
<evidence type="ECO:0000313" key="4">
    <source>
        <dbReference type="Proteomes" id="UP001196870"/>
    </source>
</evidence>
<dbReference type="RefSeq" id="WP_211857089.1">
    <property type="nucleotide sequence ID" value="NZ_JAAGBB010000072.1"/>
</dbReference>
<dbReference type="Pfam" id="PF00175">
    <property type="entry name" value="NAD_binding_1"/>
    <property type="match status" value="1"/>
</dbReference>
<dbReference type="InterPro" id="IPR039261">
    <property type="entry name" value="FNR_nucleotide-bd"/>
</dbReference>
<dbReference type="Gene3D" id="3.10.20.30">
    <property type="match status" value="1"/>
</dbReference>
<name>A0ABS5F8H7_9PROT</name>
<dbReference type="PROSITE" id="PS00197">
    <property type="entry name" value="2FE2S_FER_1"/>
    <property type="match status" value="1"/>
</dbReference>
<dbReference type="InterPro" id="IPR001041">
    <property type="entry name" value="2Fe-2S_ferredoxin-type"/>
</dbReference>
<comment type="caution">
    <text evidence="3">The sequence shown here is derived from an EMBL/GenBank/DDBJ whole genome shotgun (WGS) entry which is preliminary data.</text>
</comment>
<dbReference type="SUPFAM" id="SSF50475">
    <property type="entry name" value="FMN-binding split barrel"/>
    <property type="match status" value="1"/>
</dbReference>
<evidence type="ECO:0000259" key="2">
    <source>
        <dbReference type="PROSITE" id="PS51384"/>
    </source>
</evidence>
<gene>
    <name evidence="3" type="ORF">GXW71_31265</name>
</gene>
<proteinExistence type="predicted"/>
<dbReference type="InterPro" id="IPR017927">
    <property type="entry name" value="FAD-bd_FR_type"/>
</dbReference>